<dbReference type="AlphaFoldDB" id="A0A840NF26"/>
<dbReference type="Proteomes" id="UP000580474">
    <property type="component" value="Unassembled WGS sequence"/>
</dbReference>
<gene>
    <name evidence="2" type="ORF">BJ969_000900</name>
</gene>
<dbReference type="RefSeq" id="WP_343071224.1">
    <property type="nucleotide sequence ID" value="NZ_JACHIV010000001.1"/>
</dbReference>
<dbReference type="EMBL" id="JACHIV010000001">
    <property type="protein sequence ID" value="MBB5067812.1"/>
    <property type="molecule type" value="Genomic_DNA"/>
</dbReference>
<sequence>MSGQMEMRPEEIRAGGRRIGDAGDQLSSVLQQLKSGLDAEGECWGGDEAGQKFAESYVKNSTDVSDGMKKLAEALGNIEDNLTATADDTEGRDEQAASDIGNVPRS</sequence>
<reference evidence="2 3" key="1">
    <citation type="submission" date="2020-08" db="EMBL/GenBank/DDBJ databases">
        <title>Sequencing the genomes of 1000 actinobacteria strains.</title>
        <authorList>
            <person name="Klenk H.-P."/>
        </authorList>
    </citation>
    <scope>NUCLEOTIDE SEQUENCE [LARGE SCALE GENOMIC DNA]</scope>
    <source>
        <strain evidence="2 3">DSM 45582</strain>
    </source>
</reference>
<evidence type="ECO:0000313" key="3">
    <source>
        <dbReference type="Proteomes" id="UP000580474"/>
    </source>
</evidence>
<name>A0A840NF26_9PSEU</name>
<feature type="compositionally biased region" description="Basic and acidic residues" evidence="1">
    <location>
        <begin position="7"/>
        <end position="20"/>
    </location>
</feature>
<protein>
    <submittedName>
        <fullName evidence="2">WXG100 family type VII secretion target</fullName>
    </submittedName>
</protein>
<dbReference type="Gene3D" id="1.10.287.1060">
    <property type="entry name" value="ESAT-6-like"/>
    <property type="match status" value="1"/>
</dbReference>
<keyword evidence="3" id="KW-1185">Reference proteome</keyword>
<evidence type="ECO:0000313" key="2">
    <source>
        <dbReference type="EMBL" id="MBB5067812.1"/>
    </source>
</evidence>
<dbReference type="Pfam" id="PF06013">
    <property type="entry name" value="WXG100"/>
    <property type="match status" value="1"/>
</dbReference>
<comment type="caution">
    <text evidence="2">The sequence shown here is derived from an EMBL/GenBank/DDBJ whole genome shotgun (WGS) entry which is preliminary data.</text>
</comment>
<dbReference type="SUPFAM" id="SSF140453">
    <property type="entry name" value="EsxAB dimer-like"/>
    <property type="match status" value="1"/>
</dbReference>
<evidence type="ECO:0000256" key="1">
    <source>
        <dbReference type="SAM" id="MobiDB-lite"/>
    </source>
</evidence>
<organism evidence="2 3">
    <name type="scientific">Saccharopolyspora gloriosae</name>
    <dbReference type="NCBI Taxonomy" id="455344"/>
    <lineage>
        <taxon>Bacteria</taxon>
        <taxon>Bacillati</taxon>
        <taxon>Actinomycetota</taxon>
        <taxon>Actinomycetes</taxon>
        <taxon>Pseudonocardiales</taxon>
        <taxon>Pseudonocardiaceae</taxon>
        <taxon>Saccharopolyspora</taxon>
    </lineage>
</organism>
<feature type="region of interest" description="Disordered" evidence="1">
    <location>
        <begin position="81"/>
        <end position="106"/>
    </location>
</feature>
<proteinExistence type="predicted"/>
<accession>A0A840NF26</accession>
<dbReference type="InterPro" id="IPR010310">
    <property type="entry name" value="T7SS_ESAT-6-like"/>
</dbReference>
<feature type="region of interest" description="Disordered" evidence="1">
    <location>
        <begin position="1"/>
        <end position="20"/>
    </location>
</feature>
<dbReference type="InterPro" id="IPR036689">
    <property type="entry name" value="ESAT-6-like_sf"/>
</dbReference>